<evidence type="ECO:0000256" key="7">
    <source>
        <dbReference type="ARBA" id="ARBA00022741"/>
    </source>
</evidence>
<keyword evidence="3" id="KW-0808">Transferase</keyword>
<dbReference type="PRINTS" id="PR00300">
    <property type="entry name" value="CLPPROTEASEA"/>
</dbReference>
<dbReference type="Gene3D" id="1.20.272.10">
    <property type="match status" value="1"/>
</dbReference>
<organism evidence="14 15">
    <name type="scientific">Marinococcus luteus</name>
    <dbReference type="NCBI Taxonomy" id="1122204"/>
    <lineage>
        <taxon>Bacteria</taxon>
        <taxon>Bacillati</taxon>
        <taxon>Bacillota</taxon>
        <taxon>Bacilli</taxon>
        <taxon>Bacillales</taxon>
        <taxon>Bacillaceae</taxon>
        <taxon>Marinococcus</taxon>
    </lineage>
</organism>
<evidence type="ECO:0000256" key="5">
    <source>
        <dbReference type="ARBA" id="ARBA00022705"/>
    </source>
</evidence>
<dbReference type="Gene3D" id="3.30.300.180">
    <property type="match status" value="1"/>
</dbReference>
<keyword evidence="6" id="KW-0479">Metal-binding</keyword>
<dbReference type="InterPro" id="IPR008921">
    <property type="entry name" value="DNA_pol3_clamp-load_cplx_C"/>
</dbReference>
<evidence type="ECO:0000256" key="10">
    <source>
        <dbReference type="ARBA" id="ARBA00022932"/>
    </source>
</evidence>
<dbReference type="NCBIfam" id="TIGR02397">
    <property type="entry name" value="dnaX_nterm"/>
    <property type="match status" value="1"/>
</dbReference>
<dbReference type="PANTHER" id="PTHR11669:SF0">
    <property type="entry name" value="PROTEIN STICHEL-LIKE 2"/>
    <property type="match status" value="1"/>
</dbReference>
<dbReference type="GO" id="GO:0009360">
    <property type="term" value="C:DNA polymerase III complex"/>
    <property type="evidence" value="ECO:0007669"/>
    <property type="project" value="InterPro"/>
</dbReference>
<keyword evidence="7" id="KW-0547">Nucleotide-binding</keyword>
<dbReference type="CDD" id="cd00009">
    <property type="entry name" value="AAA"/>
    <property type="match status" value="1"/>
</dbReference>
<dbReference type="GO" id="GO:0006261">
    <property type="term" value="P:DNA-templated DNA replication"/>
    <property type="evidence" value="ECO:0007669"/>
    <property type="project" value="TreeGrafter"/>
</dbReference>
<dbReference type="SUPFAM" id="SSF52540">
    <property type="entry name" value="P-loop containing nucleoside triphosphate hydrolases"/>
    <property type="match status" value="1"/>
</dbReference>
<feature type="region of interest" description="Disordered" evidence="12">
    <location>
        <begin position="390"/>
        <end position="434"/>
    </location>
</feature>
<dbReference type="InterPro" id="IPR003593">
    <property type="entry name" value="AAA+_ATPase"/>
</dbReference>
<evidence type="ECO:0000256" key="3">
    <source>
        <dbReference type="ARBA" id="ARBA00022679"/>
    </source>
</evidence>
<evidence type="ECO:0000256" key="1">
    <source>
        <dbReference type="ARBA" id="ARBA00006360"/>
    </source>
</evidence>
<dbReference type="Proteomes" id="UP000199488">
    <property type="component" value="Unassembled WGS sequence"/>
</dbReference>
<dbReference type="GO" id="GO:0003677">
    <property type="term" value="F:DNA binding"/>
    <property type="evidence" value="ECO:0007669"/>
    <property type="project" value="InterPro"/>
</dbReference>
<dbReference type="RefSeq" id="WP_091615141.1">
    <property type="nucleotide sequence ID" value="NZ_FNNC01000005.1"/>
</dbReference>
<dbReference type="InterPro" id="IPR038454">
    <property type="entry name" value="DnaA_N_sf"/>
</dbReference>
<dbReference type="EC" id="2.7.7.7" evidence="2"/>
<dbReference type="SUPFAM" id="SSF48019">
    <property type="entry name" value="post-AAA+ oligomerization domain-like"/>
    <property type="match status" value="1"/>
</dbReference>
<dbReference type="NCBIfam" id="NF004046">
    <property type="entry name" value="PRK05563.1"/>
    <property type="match status" value="1"/>
</dbReference>
<accession>A0A1H2W6K7</accession>
<dbReference type="Pfam" id="PF13177">
    <property type="entry name" value="DNA_pol3_delta2"/>
    <property type="match status" value="1"/>
</dbReference>
<reference evidence="14 15" key="1">
    <citation type="submission" date="2016-10" db="EMBL/GenBank/DDBJ databases">
        <authorList>
            <person name="de Groot N.N."/>
        </authorList>
    </citation>
    <scope>NUCLEOTIDE SEQUENCE [LARGE SCALE GENOMIC DNA]</scope>
    <source>
        <strain evidence="14 15">DSM 23126</strain>
    </source>
</reference>
<keyword evidence="9" id="KW-0067">ATP-binding</keyword>
<evidence type="ECO:0000256" key="4">
    <source>
        <dbReference type="ARBA" id="ARBA00022695"/>
    </source>
</evidence>
<proteinExistence type="inferred from homology"/>
<dbReference type="AlphaFoldDB" id="A0A1H2W6K7"/>
<comment type="similarity">
    <text evidence="1">Belongs to the DnaX/STICHEL family.</text>
</comment>
<evidence type="ECO:0000313" key="14">
    <source>
        <dbReference type="EMBL" id="SDW76086.1"/>
    </source>
</evidence>
<keyword evidence="15" id="KW-1185">Reference proteome</keyword>
<name>A0A1H2W6K7_9BACI</name>
<dbReference type="InterPro" id="IPR022754">
    <property type="entry name" value="DNA_pol_III_gamma-3"/>
</dbReference>
<dbReference type="GO" id="GO:0005524">
    <property type="term" value="F:ATP binding"/>
    <property type="evidence" value="ECO:0007669"/>
    <property type="project" value="UniProtKB-KW"/>
</dbReference>
<evidence type="ECO:0000256" key="2">
    <source>
        <dbReference type="ARBA" id="ARBA00012417"/>
    </source>
</evidence>
<dbReference type="PANTHER" id="PTHR11669">
    <property type="entry name" value="REPLICATION FACTOR C / DNA POLYMERASE III GAMMA-TAU SUBUNIT"/>
    <property type="match status" value="1"/>
</dbReference>
<evidence type="ECO:0000256" key="8">
    <source>
        <dbReference type="ARBA" id="ARBA00022833"/>
    </source>
</evidence>
<dbReference type="GO" id="GO:0003887">
    <property type="term" value="F:DNA-directed DNA polymerase activity"/>
    <property type="evidence" value="ECO:0007669"/>
    <property type="project" value="UniProtKB-KW"/>
</dbReference>
<evidence type="ECO:0000313" key="15">
    <source>
        <dbReference type="Proteomes" id="UP000199488"/>
    </source>
</evidence>
<protein>
    <recommendedName>
        <fullName evidence="2">DNA-directed DNA polymerase</fullName>
        <ecNumber evidence="2">2.7.7.7</ecNumber>
    </recommendedName>
</protein>
<keyword evidence="10" id="KW-0239">DNA-directed DNA polymerase</keyword>
<keyword evidence="8" id="KW-0862">Zinc</keyword>
<feature type="region of interest" description="Disordered" evidence="12">
    <location>
        <begin position="533"/>
        <end position="565"/>
    </location>
</feature>
<dbReference type="FunFam" id="3.40.50.300:FF:000014">
    <property type="entry name" value="DNA polymerase III subunit gamma/tau"/>
    <property type="match status" value="1"/>
</dbReference>
<sequence length="583" mass="65245">MGHQALYRMWRPQLLEDVVGQEHITKTLQNALVQEKFSHAYLFSGPRGTGKTSAAKIFAKAINCVQAPTAEPCNECDACRGIMDGSVVDVIEIDAASNNGVDEIRYIRENVIAAPRDIRYKVYIIDEVHMLSTGAFNALLKTLEEPPKHAVFILATTEPHKIPLTIVSRCQRFDFKRIQPETLVERMKYILDEQQDSAEEQALYLIARAAEGGMRDALSLLDQAMSFAEEAVQAEDVLAITGAVSQQFLTDTVRALKEQNTAEAVQAADRLVKEGKDPVRFMEDIIYYLRDMLLHQAAPGMQELLDRATLDQEFEALSSDVPAEWIYQMIDQLNKIHQDMRWSSHPKIFLEVALIQSCHTSAGRTAPAAESSISDDRNARLENRIASLEKALKEKPAPPAAPVQEAPAAEEPKPEPAKRASKKGASSSPSQGKVKEILKTATKQDLQGLASQWDSVMNAMRSRSVPGHAWLNNSKPVIVNETAVLLAFKNEMHRNMIETKFREEVIDALREITGKELEPYTILSNEWERIKEEYKQTQQENGTEEAESEESEAPEDSQEAPPDPLVEEAVKRFGSEFVEVVDH</sequence>
<evidence type="ECO:0000256" key="12">
    <source>
        <dbReference type="SAM" id="MobiDB-lite"/>
    </source>
</evidence>
<evidence type="ECO:0000256" key="11">
    <source>
        <dbReference type="ARBA" id="ARBA00049244"/>
    </source>
</evidence>
<dbReference type="InterPro" id="IPR050238">
    <property type="entry name" value="DNA_Rep/Repair_Clamp_Loader"/>
</dbReference>
<dbReference type="Pfam" id="PF22608">
    <property type="entry name" value="DNAX_ATPase_lid"/>
    <property type="match status" value="1"/>
</dbReference>
<dbReference type="SMART" id="SM00382">
    <property type="entry name" value="AAA"/>
    <property type="match status" value="1"/>
</dbReference>
<dbReference type="FunFam" id="1.10.8.60:FF:000013">
    <property type="entry name" value="DNA polymerase III subunit gamma/tau"/>
    <property type="match status" value="1"/>
</dbReference>
<dbReference type="GO" id="GO:0046872">
    <property type="term" value="F:metal ion binding"/>
    <property type="evidence" value="ECO:0007669"/>
    <property type="project" value="UniProtKB-KW"/>
</dbReference>
<gene>
    <name evidence="14" type="ORF">SAMN05421781_2279</name>
</gene>
<dbReference type="CDD" id="cd18137">
    <property type="entry name" value="HLD_clamp_pol_III_gamma_tau"/>
    <property type="match status" value="1"/>
</dbReference>
<dbReference type="Gene3D" id="1.10.8.60">
    <property type="match status" value="1"/>
</dbReference>
<feature type="compositionally biased region" description="Acidic residues" evidence="12">
    <location>
        <begin position="542"/>
        <end position="558"/>
    </location>
</feature>
<keyword evidence="4" id="KW-0548">Nucleotidyltransferase</keyword>
<comment type="catalytic activity">
    <reaction evidence="11">
        <text>DNA(n) + a 2'-deoxyribonucleoside 5'-triphosphate = DNA(n+1) + diphosphate</text>
        <dbReference type="Rhea" id="RHEA:22508"/>
        <dbReference type="Rhea" id="RHEA-COMP:17339"/>
        <dbReference type="Rhea" id="RHEA-COMP:17340"/>
        <dbReference type="ChEBI" id="CHEBI:33019"/>
        <dbReference type="ChEBI" id="CHEBI:61560"/>
        <dbReference type="ChEBI" id="CHEBI:173112"/>
        <dbReference type="EC" id="2.7.7.7"/>
    </reaction>
</comment>
<dbReference type="Gene3D" id="3.40.50.300">
    <property type="entry name" value="P-loop containing nucleotide triphosphate hydrolases"/>
    <property type="match status" value="1"/>
</dbReference>
<dbReference type="InterPro" id="IPR012763">
    <property type="entry name" value="DNA_pol_III_sug/sutau_N"/>
</dbReference>
<dbReference type="STRING" id="1122204.SAMN05421781_2279"/>
<evidence type="ECO:0000256" key="6">
    <source>
        <dbReference type="ARBA" id="ARBA00022723"/>
    </source>
</evidence>
<dbReference type="EMBL" id="FNNC01000005">
    <property type="protein sequence ID" value="SDW76086.1"/>
    <property type="molecule type" value="Genomic_DNA"/>
</dbReference>
<dbReference type="InterPro" id="IPR027417">
    <property type="entry name" value="P-loop_NTPase"/>
</dbReference>
<dbReference type="Pfam" id="PF12169">
    <property type="entry name" value="DNA_pol3_gamma3"/>
    <property type="match status" value="1"/>
</dbReference>
<evidence type="ECO:0000256" key="9">
    <source>
        <dbReference type="ARBA" id="ARBA00022840"/>
    </source>
</evidence>
<feature type="domain" description="AAA+ ATPase" evidence="13">
    <location>
        <begin position="37"/>
        <end position="179"/>
    </location>
</feature>
<keyword evidence="5" id="KW-0235">DNA replication</keyword>
<dbReference type="InterPro" id="IPR045085">
    <property type="entry name" value="HLD_clamp_pol_III_gamma_tau"/>
</dbReference>
<dbReference type="OrthoDB" id="9810148at2"/>
<dbReference type="InterPro" id="IPR001270">
    <property type="entry name" value="ClpA/B"/>
</dbReference>
<evidence type="ECO:0000259" key="13">
    <source>
        <dbReference type="SMART" id="SM00382"/>
    </source>
</evidence>